<dbReference type="SUPFAM" id="SSF53182">
    <property type="entry name" value="Pyrrolidone carboxyl peptidase (pyroglutamate aminopeptidase)"/>
    <property type="match status" value="1"/>
</dbReference>
<evidence type="ECO:0000313" key="5">
    <source>
        <dbReference type="EMBL" id="NVM93710.1"/>
    </source>
</evidence>
<proteinExistence type="inferred from homology"/>
<dbReference type="AlphaFoldDB" id="A0A7Y7IDX5"/>
<sequence>MTGLEPVGGGALNPSRAAVYMDDARIPDNAGNLPVDEPVVPCGPVGHFSTLPLKACLPGLSRAGIPAEVSRPGGTTRPWRLPRWRGAWRSLPARPR</sequence>
<organism evidence="5 6">
    <name type="scientific">Arthrobacter wenxiniae</name>
    <dbReference type="NCBI Taxonomy" id="2713570"/>
    <lineage>
        <taxon>Bacteria</taxon>
        <taxon>Bacillati</taxon>
        <taxon>Actinomycetota</taxon>
        <taxon>Actinomycetes</taxon>
        <taxon>Micrococcales</taxon>
        <taxon>Micrococcaceae</taxon>
        <taxon>Arthrobacter</taxon>
    </lineage>
</organism>
<evidence type="ECO:0000256" key="4">
    <source>
        <dbReference type="ARBA" id="ARBA00022807"/>
    </source>
</evidence>
<evidence type="ECO:0000256" key="2">
    <source>
        <dbReference type="ARBA" id="ARBA00022670"/>
    </source>
</evidence>
<comment type="similarity">
    <text evidence="1">Belongs to the peptidase C15 family.</text>
</comment>
<dbReference type="Proteomes" id="UP000543556">
    <property type="component" value="Unassembled WGS sequence"/>
</dbReference>
<protein>
    <submittedName>
        <fullName evidence="5">Uncharacterized protein</fullName>
    </submittedName>
</protein>
<keyword evidence="6" id="KW-1185">Reference proteome</keyword>
<dbReference type="InterPro" id="IPR036440">
    <property type="entry name" value="Peptidase_C15-like_sf"/>
</dbReference>
<dbReference type="RefSeq" id="WP_176633443.1">
    <property type="nucleotide sequence ID" value="NZ_JAAMFM010000002.1"/>
</dbReference>
<comment type="caution">
    <text evidence="5">The sequence shown here is derived from an EMBL/GenBank/DDBJ whole genome shotgun (WGS) entry which is preliminary data.</text>
</comment>
<dbReference type="InterPro" id="IPR016125">
    <property type="entry name" value="Peptidase_C15-like"/>
</dbReference>
<dbReference type="Gene3D" id="3.40.630.20">
    <property type="entry name" value="Peptidase C15, pyroglutamyl peptidase I-like"/>
    <property type="match status" value="1"/>
</dbReference>
<keyword evidence="2" id="KW-0645">Protease</keyword>
<dbReference type="Pfam" id="PF01470">
    <property type="entry name" value="Peptidase_C15"/>
    <property type="match status" value="1"/>
</dbReference>
<evidence type="ECO:0000313" key="6">
    <source>
        <dbReference type="Proteomes" id="UP000543556"/>
    </source>
</evidence>
<accession>A0A7Y7IDX5</accession>
<evidence type="ECO:0000256" key="1">
    <source>
        <dbReference type="ARBA" id="ARBA00006641"/>
    </source>
</evidence>
<dbReference type="EMBL" id="JAAMFM010000002">
    <property type="protein sequence ID" value="NVM93710.1"/>
    <property type="molecule type" value="Genomic_DNA"/>
</dbReference>
<dbReference type="GO" id="GO:0008234">
    <property type="term" value="F:cysteine-type peptidase activity"/>
    <property type="evidence" value="ECO:0007669"/>
    <property type="project" value="UniProtKB-KW"/>
</dbReference>
<reference evidence="5 6" key="1">
    <citation type="submission" date="2020-02" db="EMBL/GenBank/DDBJ databases">
        <title>Genome sequence of strain AETb3-4.</title>
        <authorList>
            <person name="Gao J."/>
            <person name="Zhang X."/>
        </authorList>
    </citation>
    <scope>NUCLEOTIDE SEQUENCE [LARGE SCALE GENOMIC DNA]</scope>
    <source>
        <strain evidence="5 6">AETb3-4</strain>
    </source>
</reference>
<name>A0A7Y7IDX5_9MICC</name>
<dbReference type="GO" id="GO:0006508">
    <property type="term" value="P:proteolysis"/>
    <property type="evidence" value="ECO:0007669"/>
    <property type="project" value="UniProtKB-KW"/>
</dbReference>
<keyword evidence="3" id="KW-0378">Hydrolase</keyword>
<evidence type="ECO:0000256" key="3">
    <source>
        <dbReference type="ARBA" id="ARBA00022801"/>
    </source>
</evidence>
<keyword evidence="4" id="KW-0788">Thiol protease</keyword>
<gene>
    <name evidence="5" type="ORF">G6034_02065</name>
</gene>